<proteinExistence type="predicted"/>
<dbReference type="EMBL" id="JAEVHL010000021">
    <property type="protein sequence ID" value="MBM0275309.1"/>
    <property type="molecule type" value="Genomic_DNA"/>
</dbReference>
<protein>
    <recommendedName>
        <fullName evidence="4">Holin-X, holin superfamily III</fullName>
    </recommendedName>
</protein>
<reference evidence="2 3" key="1">
    <citation type="submission" date="2021-01" db="EMBL/GenBank/DDBJ databases">
        <title>Draft genome sequence of Micromonospora sp. strain STR1s_6.</title>
        <authorList>
            <person name="Karlyshev A."/>
            <person name="Jawad R."/>
        </authorList>
    </citation>
    <scope>NUCLEOTIDE SEQUENCE [LARGE SCALE GENOMIC DNA]</scope>
    <source>
        <strain evidence="2 3">STR1S-6</strain>
    </source>
</reference>
<evidence type="ECO:0000256" key="1">
    <source>
        <dbReference type="SAM" id="Phobius"/>
    </source>
</evidence>
<feature type="transmembrane region" description="Helical" evidence="1">
    <location>
        <begin position="88"/>
        <end position="107"/>
    </location>
</feature>
<keyword evidence="1" id="KW-0472">Membrane</keyword>
<gene>
    <name evidence="2" type="ORF">JM949_07505</name>
</gene>
<organism evidence="2 3">
    <name type="scientific">Micromonospora tarensis</name>
    <dbReference type="NCBI Taxonomy" id="2806100"/>
    <lineage>
        <taxon>Bacteria</taxon>
        <taxon>Bacillati</taxon>
        <taxon>Actinomycetota</taxon>
        <taxon>Actinomycetes</taxon>
        <taxon>Micromonosporales</taxon>
        <taxon>Micromonosporaceae</taxon>
        <taxon>Micromonospora</taxon>
    </lineage>
</organism>
<keyword evidence="1" id="KW-1133">Transmembrane helix</keyword>
<keyword evidence="3" id="KW-1185">Reference proteome</keyword>
<dbReference type="Proteomes" id="UP000622245">
    <property type="component" value="Unassembled WGS sequence"/>
</dbReference>
<keyword evidence="1" id="KW-0812">Transmembrane</keyword>
<evidence type="ECO:0008006" key="4">
    <source>
        <dbReference type="Google" id="ProtNLM"/>
    </source>
</evidence>
<sequence>MPTHLVRGHVPPDSPLRRLAGRTVTTPVEGLAQLAGRVDELRRLGAEPIVMAAPRSIPWTPIAFTLAGGVLVAVAAAIEAILTGHTATAWIAACAMVLLGVALFPVLTQQEMDQEVNH</sequence>
<evidence type="ECO:0000313" key="2">
    <source>
        <dbReference type="EMBL" id="MBM0275309.1"/>
    </source>
</evidence>
<dbReference type="RefSeq" id="WP_203147709.1">
    <property type="nucleotide sequence ID" value="NZ_JAEVHL010000021.1"/>
</dbReference>
<feature type="transmembrane region" description="Helical" evidence="1">
    <location>
        <begin position="61"/>
        <end position="82"/>
    </location>
</feature>
<comment type="caution">
    <text evidence="2">The sequence shown here is derived from an EMBL/GenBank/DDBJ whole genome shotgun (WGS) entry which is preliminary data.</text>
</comment>
<name>A0ABS1YDI2_9ACTN</name>
<evidence type="ECO:0000313" key="3">
    <source>
        <dbReference type="Proteomes" id="UP000622245"/>
    </source>
</evidence>
<accession>A0ABS1YDI2</accession>